<comment type="caution">
    <text evidence="2">The sequence shown here is derived from an EMBL/GenBank/DDBJ whole genome shotgun (WGS) entry which is preliminary data.</text>
</comment>
<feature type="signal peptide" evidence="1">
    <location>
        <begin position="1"/>
        <end position="21"/>
    </location>
</feature>
<evidence type="ECO:0000256" key="1">
    <source>
        <dbReference type="SAM" id="SignalP"/>
    </source>
</evidence>
<feature type="chain" id="PRO_5014117809" evidence="1">
    <location>
        <begin position="22"/>
        <end position="110"/>
    </location>
</feature>
<keyword evidence="1" id="KW-0732">Signal</keyword>
<dbReference type="EMBL" id="BDSA01000002">
    <property type="protein sequence ID" value="GBE60007.1"/>
    <property type="molecule type" value="Genomic_DNA"/>
</dbReference>
<evidence type="ECO:0000313" key="2">
    <source>
        <dbReference type="EMBL" id="GBE60007.1"/>
    </source>
</evidence>
<dbReference type="Proteomes" id="UP000236319">
    <property type="component" value="Unassembled WGS sequence"/>
</dbReference>
<reference evidence="2 3" key="1">
    <citation type="journal article" date="2017" name="BMC Genomics">
        <title>Whole-genome assembly of Babesia ovata and comparative genomics between closely related pathogens.</title>
        <authorList>
            <person name="Yamagishi J."/>
            <person name="Asada M."/>
            <person name="Hakimi H."/>
            <person name="Tanaka T.Q."/>
            <person name="Sugimoto C."/>
            <person name="Kawazu S."/>
        </authorList>
    </citation>
    <scope>NUCLEOTIDE SEQUENCE [LARGE SCALE GENOMIC DNA]</scope>
    <source>
        <strain evidence="2 3">Miyake</strain>
    </source>
</reference>
<name>A0A2H6KAH8_9APIC</name>
<keyword evidence="3" id="KW-1185">Reference proteome</keyword>
<proteinExistence type="predicted"/>
<dbReference type="AlphaFoldDB" id="A0A2H6KAH8"/>
<sequence length="110" mass="12583">MLRFFLNFLRCLLNFLDYVGFDVGGSFSGFSLDDVGVKVFSCLKKRRQCSILKMRKAAFDFGEAIFCGTPGAFTITKSLSQLYQKRLHAFVVRFTESSRIIRIKHASDFC</sequence>
<gene>
    <name evidence="2" type="ORF">BOVATA_015000</name>
</gene>
<dbReference type="GeneID" id="39873777"/>
<organism evidence="2 3">
    <name type="scientific">Babesia ovata</name>
    <dbReference type="NCBI Taxonomy" id="189622"/>
    <lineage>
        <taxon>Eukaryota</taxon>
        <taxon>Sar</taxon>
        <taxon>Alveolata</taxon>
        <taxon>Apicomplexa</taxon>
        <taxon>Aconoidasida</taxon>
        <taxon>Piroplasmida</taxon>
        <taxon>Babesiidae</taxon>
        <taxon>Babesia</taxon>
    </lineage>
</organism>
<evidence type="ECO:0000313" key="3">
    <source>
        <dbReference type="Proteomes" id="UP000236319"/>
    </source>
</evidence>
<dbReference type="VEuPathDB" id="PiroplasmaDB:BOVATA_015000"/>
<protein>
    <submittedName>
        <fullName evidence="2">HMG box-containing 1 isoform X3, putative</fullName>
    </submittedName>
</protein>
<accession>A0A2H6KAH8</accession>
<dbReference type="RefSeq" id="XP_028866250.1">
    <property type="nucleotide sequence ID" value="XM_029010417.1"/>
</dbReference>